<reference evidence="1 2" key="1">
    <citation type="submission" date="2016-06" db="EMBL/GenBank/DDBJ databases">
        <authorList>
            <person name="Kjaerup R.B."/>
            <person name="Dalgaard T.S."/>
            <person name="Juul-Madsen H.R."/>
        </authorList>
    </citation>
    <scope>NUCLEOTIDE SEQUENCE [LARGE SCALE GENOMIC DNA]</scope>
    <source>
        <strain evidence="1">3</strain>
    </source>
</reference>
<dbReference type="EMBL" id="FLQX01000035">
    <property type="protein sequence ID" value="SBT04124.1"/>
    <property type="molecule type" value="Genomic_DNA"/>
</dbReference>
<accession>A0A1A8XG20</accession>
<name>A0A1A8XG20_9PROT</name>
<evidence type="ECO:0000313" key="2">
    <source>
        <dbReference type="Proteomes" id="UP000199169"/>
    </source>
</evidence>
<protein>
    <submittedName>
        <fullName evidence="1">Uncharacterized protein</fullName>
    </submittedName>
</protein>
<dbReference type="Proteomes" id="UP000199169">
    <property type="component" value="Unassembled WGS sequence"/>
</dbReference>
<keyword evidence="2" id="KW-1185">Reference proteome</keyword>
<proteinExistence type="predicted"/>
<sequence length="207" mass="23279">MFLFLVPIVLEDALQFRVLADLGTLVVPVHRLQLFHQGHNGPVHVACCRRQIFYRLVITDAGHFLLLMMPMMAGLWQRASRHSRRSIVPCGASAFIFPVVQFVPVLRFLCFDRVLSAQQDDWRRDCANARSTVSMTVDEGVHESESPMQVGSLGAPFGAICTVTHTAREMLTKLRPGAVAFPDVVVRHRTPCVRWRTDCTVGEEQNP</sequence>
<dbReference type="AlphaFoldDB" id="A0A1A8XG20"/>
<evidence type="ECO:0000313" key="1">
    <source>
        <dbReference type="EMBL" id="SBT04124.1"/>
    </source>
</evidence>
<gene>
    <name evidence="1" type="ORF">ACCAA_130087</name>
</gene>
<dbReference type="STRING" id="1860102.ACCAA_130087"/>
<organism evidence="1 2">
    <name type="scientific">Candidatus Accumulibacter aalborgensis</name>
    <dbReference type="NCBI Taxonomy" id="1860102"/>
    <lineage>
        <taxon>Bacteria</taxon>
        <taxon>Pseudomonadati</taxon>
        <taxon>Pseudomonadota</taxon>
        <taxon>Betaproteobacteria</taxon>
        <taxon>Candidatus Accumulibacter</taxon>
    </lineage>
</organism>